<dbReference type="InterPro" id="IPR003265">
    <property type="entry name" value="HhH-GPD_domain"/>
</dbReference>
<dbReference type="Pfam" id="PF00633">
    <property type="entry name" value="HHH"/>
    <property type="match status" value="1"/>
</dbReference>
<keyword evidence="13 15" id="KW-0326">Glycosidase</keyword>
<evidence type="ECO:0000313" key="16">
    <source>
        <dbReference type="Proteomes" id="UP000218615"/>
    </source>
</evidence>
<evidence type="ECO:0000256" key="11">
    <source>
        <dbReference type="ARBA" id="ARBA00023014"/>
    </source>
</evidence>
<evidence type="ECO:0000256" key="1">
    <source>
        <dbReference type="ARBA" id="ARBA00000843"/>
    </source>
</evidence>
<dbReference type="EC" id="3.2.2.31" evidence="4"/>
<dbReference type="InterPro" id="IPR004036">
    <property type="entry name" value="Endonuclease-III-like_CS2"/>
</dbReference>
<dbReference type="GO" id="GO:0035485">
    <property type="term" value="F:adenine/guanine mispair binding"/>
    <property type="evidence" value="ECO:0007669"/>
    <property type="project" value="TreeGrafter"/>
</dbReference>
<dbReference type="Proteomes" id="UP000218615">
    <property type="component" value="Unassembled WGS sequence"/>
</dbReference>
<dbReference type="InterPro" id="IPR044298">
    <property type="entry name" value="MIG/MutY"/>
</dbReference>
<protein>
    <recommendedName>
        <fullName evidence="5">Adenine DNA glycosylase</fullName>
        <ecNumber evidence="4">3.2.2.31</ecNumber>
    </recommendedName>
</protein>
<dbReference type="PANTHER" id="PTHR42944">
    <property type="entry name" value="ADENINE DNA GLYCOSYLASE"/>
    <property type="match status" value="1"/>
</dbReference>
<sequence>MSNISKNIIENRHLYKRDFRWRHTRDPYEIMIAEFMLQRTKANQVVPVYDDFLKKYPDIKSVSKADIADIARIIRPLGLHWRSGHFKKAAEYIIREYNGKFPSSKEELLKIPGVGDYVAGVILAVAFSKNTCIVDSNIARVLNRYFGLDLTGEIRRNKKIVELSDELFSHCNCEPKEMLFAIIDFSALICTPLNPKHGICPLKDDCKFVK</sequence>
<dbReference type="PANTHER" id="PTHR42944:SF1">
    <property type="entry name" value="ADENINE DNA GLYCOSYLASE"/>
    <property type="match status" value="1"/>
</dbReference>
<evidence type="ECO:0000259" key="14">
    <source>
        <dbReference type="SMART" id="SM00478"/>
    </source>
</evidence>
<dbReference type="CDD" id="cd00056">
    <property type="entry name" value="ENDO3c"/>
    <property type="match status" value="1"/>
</dbReference>
<evidence type="ECO:0000256" key="10">
    <source>
        <dbReference type="ARBA" id="ARBA00023004"/>
    </source>
</evidence>
<dbReference type="GO" id="GO:0046872">
    <property type="term" value="F:metal ion binding"/>
    <property type="evidence" value="ECO:0007669"/>
    <property type="project" value="UniProtKB-KW"/>
</dbReference>
<evidence type="ECO:0000256" key="13">
    <source>
        <dbReference type="ARBA" id="ARBA00023295"/>
    </source>
</evidence>
<dbReference type="PIRSF" id="PIRSF001435">
    <property type="entry name" value="Nth"/>
    <property type="match status" value="1"/>
</dbReference>
<dbReference type="OrthoDB" id="206280at2157"/>
<dbReference type="GO" id="GO:0000701">
    <property type="term" value="F:purine-specific mismatch base pair DNA N-glycosylase activity"/>
    <property type="evidence" value="ECO:0007669"/>
    <property type="project" value="UniProtKB-EC"/>
</dbReference>
<dbReference type="Gene3D" id="1.10.340.30">
    <property type="entry name" value="Hypothetical protein, domain 2"/>
    <property type="match status" value="1"/>
</dbReference>
<dbReference type="PROSITE" id="PS01155">
    <property type="entry name" value="ENDONUCLEASE_III_2"/>
    <property type="match status" value="1"/>
</dbReference>
<proteinExistence type="inferred from homology"/>
<comment type="catalytic activity">
    <reaction evidence="1">
        <text>Hydrolyzes free adenine bases from 7,8-dihydro-8-oxoguanine:adenine mismatched double-stranded DNA, leaving an apurinic site.</text>
        <dbReference type="EC" id="3.2.2.31"/>
    </reaction>
</comment>
<dbReference type="InterPro" id="IPR000445">
    <property type="entry name" value="HhH_motif"/>
</dbReference>
<comment type="cofactor">
    <cofactor evidence="2">
        <name>[4Fe-4S] cluster</name>
        <dbReference type="ChEBI" id="CHEBI:49883"/>
    </cofactor>
</comment>
<dbReference type="GO" id="GO:0032357">
    <property type="term" value="F:oxidized purine DNA binding"/>
    <property type="evidence" value="ECO:0007669"/>
    <property type="project" value="TreeGrafter"/>
</dbReference>
<dbReference type="AlphaFoldDB" id="A0A284VP38"/>
<dbReference type="GO" id="GO:0006298">
    <property type="term" value="P:mismatch repair"/>
    <property type="evidence" value="ECO:0007669"/>
    <property type="project" value="TreeGrafter"/>
</dbReference>
<evidence type="ECO:0000256" key="5">
    <source>
        <dbReference type="ARBA" id="ARBA00022023"/>
    </source>
</evidence>
<evidence type="ECO:0000256" key="3">
    <source>
        <dbReference type="ARBA" id="ARBA00008343"/>
    </source>
</evidence>
<dbReference type="GO" id="GO:0051539">
    <property type="term" value="F:4 iron, 4 sulfur cluster binding"/>
    <property type="evidence" value="ECO:0007669"/>
    <property type="project" value="UniProtKB-KW"/>
</dbReference>
<keyword evidence="11" id="KW-0411">Iron-sulfur</keyword>
<keyword evidence="12" id="KW-0234">DNA repair</keyword>
<dbReference type="SMART" id="SM00478">
    <property type="entry name" value="ENDO3c"/>
    <property type="match status" value="1"/>
</dbReference>
<evidence type="ECO:0000256" key="12">
    <source>
        <dbReference type="ARBA" id="ARBA00023204"/>
    </source>
</evidence>
<dbReference type="Gene3D" id="1.10.1670.10">
    <property type="entry name" value="Helix-hairpin-Helix base-excision DNA repair enzymes (C-terminal)"/>
    <property type="match status" value="1"/>
</dbReference>
<dbReference type="InterPro" id="IPR011257">
    <property type="entry name" value="DNA_glycosylase"/>
</dbReference>
<dbReference type="InterPro" id="IPR003651">
    <property type="entry name" value="Endonuclease3_FeS-loop_motif"/>
</dbReference>
<dbReference type="Pfam" id="PF10576">
    <property type="entry name" value="EndIII_4Fe-2S"/>
    <property type="match status" value="1"/>
</dbReference>
<evidence type="ECO:0000313" key="15">
    <source>
        <dbReference type="EMBL" id="SNQ60973.1"/>
    </source>
</evidence>
<name>A0A284VP38_9EURY</name>
<dbReference type="InterPro" id="IPR023170">
    <property type="entry name" value="HhH_base_excis_C"/>
</dbReference>
<dbReference type="GO" id="GO:0006284">
    <property type="term" value="P:base-excision repair"/>
    <property type="evidence" value="ECO:0007669"/>
    <property type="project" value="InterPro"/>
</dbReference>
<feature type="domain" description="HhH-GPD" evidence="14">
    <location>
        <begin position="36"/>
        <end position="188"/>
    </location>
</feature>
<organism evidence="15 16">
    <name type="scientific">Candidatus Methanoperedens nitratireducens</name>
    <dbReference type="NCBI Taxonomy" id="1392998"/>
    <lineage>
        <taxon>Archaea</taxon>
        <taxon>Methanobacteriati</taxon>
        <taxon>Methanobacteriota</taxon>
        <taxon>Stenosarchaea group</taxon>
        <taxon>Methanomicrobia</taxon>
        <taxon>Methanosarcinales</taxon>
        <taxon>ANME-2 cluster</taxon>
        <taxon>Candidatus Methanoperedentaceae</taxon>
        <taxon>Candidatus Methanoperedens</taxon>
    </lineage>
</organism>
<gene>
    <name evidence="15" type="ORF">MNV_2150007</name>
</gene>
<keyword evidence="6" id="KW-0004">4Fe-4S</keyword>
<evidence type="ECO:0000256" key="6">
    <source>
        <dbReference type="ARBA" id="ARBA00022485"/>
    </source>
</evidence>
<dbReference type="SMART" id="SM00525">
    <property type="entry name" value="FES"/>
    <property type="match status" value="1"/>
</dbReference>
<comment type="similarity">
    <text evidence="3">Belongs to the Nth/MutY family.</text>
</comment>
<keyword evidence="10" id="KW-0408">Iron</keyword>
<evidence type="ECO:0000256" key="8">
    <source>
        <dbReference type="ARBA" id="ARBA00022763"/>
    </source>
</evidence>
<keyword evidence="16" id="KW-1185">Reference proteome</keyword>
<evidence type="ECO:0000256" key="2">
    <source>
        <dbReference type="ARBA" id="ARBA00001966"/>
    </source>
</evidence>
<dbReference type="RefSeq" id="WP_096205544.1">
    <property type="nucleotide sequence ID" value="NZ_FZMP01000130.1"/>
</dbReference>
<dbReference type="GO" id="GO:0034039">
    <property type="term" value="F:8-oxo-7,8-dihydroguanine DNA N-glycosylase activity"/>
    <property type="evidence" value="ECO:0007669"/>
    <property type="project" value="TreeGrafter"/>
</dbReference>
<keyword evidence="7" id="KW-0479">Metal-binding</keyword>
<evidence type="ECO:0000256" key="7">
    <source>
        <dbReference type="ARBA" id="ARBA00022723"/>
    </source>
</evidence>
<dbReference type="Pfam" id="PF00730">
    <property type="entry name" value="HhH-GPD"/>
    <property type="match status" value="1"/>
</dbReference>
<evidence type="ECO:0000256" key="9">
    <source>
        <dbReference type="ARBA" id="ARBA00022801"/>
    </source>
</evidence>
<keyword evidence="8" id="KW-0227">DNA damage</keyword>
<evidence type="ECO:0000256" key="4">
    <source>
        <dbReference type="ARBA" id="ARBA00012045"/>
    </source>
</evidence>
<accession>A0A284VP38</accession>
<keyword evidence="9 15" id="KW-0378">Hydrolase</keyword>
<dbReference type="SUPFAM" id="SSF48150">
    <property type="entry name" value="DNA-glycosylase"/>
    <property type="match status" value="1"/>
</dbReference>
<dbReference type="EMBL" id="FZMP01000130">
    <property type="protein sequence ID" value="SNQ60973.1"/>
    <property type="molecule type" value="Genomic_DNA"/>
</dbReference>
<reference evidence="16" key="1">
    <citation type="submission" date="2017-06" db="EMBL/GenBank/DDBJ databases">
        <authorList>
            <person name="Cremers G."/>
        </authorList>
    </citation>
    <scope>NUCLEOTIDE SEQUENCE [LARGE SCALE GENOMIC DNA]</scope>
</reference>